<dbReference type="InterPro" id="IPR021145">
    <property type="entry name" value="Portal_protein_SPP1_Gp6-like"/>
</dbReference>
<dbReference type="Pfam" id="PF05133">
    <property type="entry name" value="SPP1_portal"/>
    <property type="match status" value="1"/>
</dbReference>
<dbReference type="Proteomes" id="UP000018872">
    <property type="component" value="Unassembled WGS sequence"/>
</dbReference>
<gene>
    <name evidence="1" type="ORF">T229_02880</name>
</gene>
<evidence type="ECO:0000313" key="2">
    <source>
        <dbReference type="Proteomes" id="UP000018872"/>
    </source>
</evidence>
<name>W2CEL2_9BACT</name>
<dbReference type="EMBL" id="AYYC01000505">
    <property type="protein sequence ID" value="ETK05545.1"/>
    <property type="molecule type" value="Genomic_DNA"/>
</dbReference>
<evidence type="ECO:0000313" key="1">
    <source>
        <dbReference type="EMBL" id="ETK05545.1"/>
    </source>
</evidence>
<proteinExistence type="predicted"/>
<dbReference type="PATRIC" id="fig|1410950.3.peg.211"/>
<reference evidence="1 2" key="1">
    <citation type="submission" date="2013-11" db="EMBL/GenBank/DDBJ databases">
        <title>Single cell genomics of uncultured Tannerella BU063 (oral taxon 286).</title>
        <authorList>
            <person name="Beall C.J."/>
            <person name="Campbell A.G."/>
            <person name="Griffen A.L."/>
            <person name="Podar M."/>
            <person name="Leys E.J."/>
        </authorList>
    </citation>
    <scope>NUCLEOTIDE SEQUENCE [LARGE SCALE GENOMIC DNA]</scope>
    <source>
        <strain evidence="1">Cell 5</strain>
    </source>
</reference>
<comment type="caution">
    <text evidence="1">The sequence shown here is derived from an EMBL/GenBank/DDBJ whole genome shotgun (WGS) entry which is preliminary data.</text>
</comment>
<accession>W2CEL2</accession>
<organism evidence="1 2">
    <name type="scientific">Tannerella sp. oral taxon BU063 isolate Cell 5</name>
    <dbReference type="NCBI Taxonomy" id="1410950"/>
    <lineage>
        <taxon>Bacteria</taxon>
        <taxon>Pseudomonadati</taxon>
        <taxon>Bacteroidota</taxon>
        <taxon>Bacteroidia</taxon>
        <taxon>Bacteroidales</taxon>
        <taxon>Tannerellaceae</taxon>
        <taxon>Tannerella</taxon>
    </lineage>
</organism>
<sequence length="491" mass="55141">MPDIQTLLQKYAGDVGRLIDELSADTLENRRPAEYRDEYNGGRTRRKTSVGWREDKVLEVYSNTLKDERGDPLRLDDKHIPVAKIVTNFPKKLVRTEAAMMFGGTMHVASTDPDEAFNEFRNVWERTLGMQSVLTEFAEKVLSETKAAIVFYPVIFPHWSGQNVNEINCRVLSLPQNKHVVSDFYPHFFDGRMDAFIHRYQTKDEGGSLRDEARIWTREKMLTATSGAGGWEVREEVNTFGLIPVVYAEIDAPAWEEVAPLMDAREMRLSRLADTNDYFAEPMMVITGEADAPDKTTVGKEMQFPVRIDQETGREYHGDAKYLSWDQSINSTSKELDEDKNEMYSGVSAPDLSFDNLKGLGNISGVARRFMMLDAEIKERFNMRVFGPALNRCITVVQAGIANITNIKFKPQLVSARYTVTFDSILPRDPVEEANVLSIAGGGRAFNSLSTIVSRSPLTPPGDLDGELGRIKEDSVEESARTNLIGAVAAE</sequence>
<dbReference type="AlphaFoldDB" id="W2CEL2"/>
<protein>
    <submittedName>
        <fullName evidence="1">Phage portal protein</fullName>
    </submittedName>
</protein>